<dbReference type="InterPro" id="IPR013813">
    <property type="entry name" value="Endoribo_LPSP/chorism_mut-like"/>
</dbReference>
<organism evidence="1 2">
    <name type="scientific">Alienimonas californiensis</name>
    <dbReference type="NCBI Taxonomy" id="2527989"/>
    <lineage>
        <taxon>Bacteria</taxon>
        <taxon>Pseudomonadati</taxon>
        <taxon>Planctomycetota</taxon>
        <taxon>Planctomycetia</taxon>
        <taxon>Planctomycetales</taxon>
        <taxon>Planctomycetaceae</taxon>
        <taxon>Alienimonas</taxon>
    </lineage>
</organism>
<sequence>MTPEEVLLDESINLPAPPEPAGVYEPIVRCGNLLYLSGHIPPASDVRYVGRVGEDVDVETAQQAAEYVARQMLATVRKEIGSLNHVVRPVKVTGFVRCTPEFTDIPAVVNGFSKVLTKVFGSQGRCARSSLGIASLPGGVCVEVEAIFEVDAKTPR</sequence>
<keyword evidence="2" id="KW-1185">Reference proteome</keyword>
<dbReference type="Gene3D" id="3.30.1330.40">
    <property type="entry name" value="RutC-like"/>
    <property type="match status" value="1"/>
</dbReference>
<dbReference type="RefSeq" id="WP_165700711.1">
    <property type="nucleotide sequence ID" value="NZ_CP036265.1"/>
</dbReference>
<dbReference type="EMBL" id="CP036265">
    <property type="protein sequence ID" value="QDT16313.1"/>
    <property type="molecule type" value="Genomic_DNA"/>
</dbReference>
<dbReference type="SUPFAM" id="SSF55298">
    <property type="entry name" value="YjgF-like"/>
    <property type="match status" value="1"/>
</dbReference>
<protein>
    <submittedName>
        <fullName evidence="1">Endoribonuclease L-PSP</fullName>
    </submittedName>
</protein>
<dbReference type="KEGG" id="acaf:CA12_24140"/>
<reference evidence="1 2" key="1">
    <citation type="submission" date="2019-02" db="EMBL/GenBank/DDBJ databases">
        <title>Deep-cultivation of Planctomycetes and their phenomic and genomic characterization uncovers novel biology.</title>
        <authorList>
            <person name="Wiegand S."/>
            <person name="Jogler M."/>
            <person name="Boedeker C."/>
            <person name="Pinto D."/>
            <person name="Vollmers J."/>
            <person name="Rivas-Marin E."/>
            <person name="Kohn T."/>
            <person name="Peeters S.H."/>
            <person name="Heuer A."/>
            <person name="Rast P."/>
            <person name="Oberbeckmann S."/>
            <person name="Bunk B."/>
            <person name="Jeske O."/>
            <person name="Meyerdierks A."/>
            <person name="Storesund J.E."/>
            <person name="Kallscheuer N."/>
            <person name="Luecker S."/>
            <person name="Lage O.M."/>
            <person name="Pohl T."/>
            <person name="Merkel B.J."/>
            <person name="Hornburger P."/>
            <person name="Mueller R.-W."/>
            <person name="Bruemmer F."/>
            <person name="Labrenz M."/>
            <person name="Spormann A.M."/>
            <person name="Op den Camp H."/>
            <person name="Overmann J."/>
            <person name="Amann R."/>
            <person name="Jetten M.S.M."/>
            <person name="Mascher T."/>
            <person name="Medema M.H."/>
            <person name="Devos D.P."/>
            <person name="Kaster A.-K."/>
            <person name="Ovreas L."/>
            <person name="Rohde M."/>
            <person name="Galperin M.Y."/>
            <person name="Jogler C."/>
        </authorList>
    </citation>
    <scope>NUCLEOTIDE SEQUENCE [LARGE SCALE GENOMIC DNA]</scope>
    <source>
        <strain evidence="1 2">CA12</strain>
    </source>
</reference>
<dbReference type="InterPro" id="IPR006175">
    <property type="entry name" value="YjgF/YER057c/UK114"/>
</dbReference>
<evidence type="ECO:0000313" key="1">
    <source>
        <dbReference type="EMBL" id="QDT16313.1"/>
    </source>
</evidence>
<dbReference type="InterPro" id="IPR035959">
    <property type="entry name" value="RutC-like_sf"/>
</dbReference>
<accession>A0A517PAB1</accession>
<dbReference type="AlphaFoldDB" id="A0A517PAB1"/>
<dbReference type="Pfam" id="PF01042">
    <property type="entry name" value="Ribonuc_L-PSP"/>
    <property type="match status" value="1"/>
</dbReference>
<name>A0A517PAB1_9PLAN</name>
<gene>
    <name evidence="1" type="ORF">CA12_24140</name>
</gene>
<dbReference type="Proteomes" id="UP000318741">
    <property type="component" value="Chromosome"/>
</dbReference>
<dbReference type="PANTHER" id="PTHR43760:SF1">
    <property type="entry name" value="ENDORIBONUCLEASE L-PSP_CHORISMATE MUTASE-LIKE DOMAIN-CONTAINING PROTEIN"/>
    <property type="match status" value="1"/>
</dbReference>
<dbReference type="CDD" id="cd02199">
    <property type="entry name" value="YjgF_YER057c_UK114_like_1"/>
    <property type="match status" value="1"/>
</dbReference>
<evidence type="ECO:0000313" key="2">
    <source>
        <dbReference type="Proteomes" id="UP000318741"/>
    </source>
</evidence>
<proteinExistence type="predicted"/>
<dbReference type="PANTHER" id="PTHR43760">
    <property type="entry name" value="ENDORIBONUCLEASE-RELATED"/>
    <property type="match status" value="1"/>
</dbReference>